<keyword evidence="1" id="KW-0732">Signal</keyword>
<accession>A0ABS6RRQ6</accession>
<gene>
    <name evidence="2" type="ORF">KVG85_21000</name>
</gene>
<name>A0ABS6RRQ6_9PSED</name>
<keyword evidence="3" id="KW-1185">Reference proteome</keyword>
<dbReference type="RefSeq" id="WP_186568798.1">
    <property type="nucleotide sequence ID" value="NZ_JAHSTX010000001.1"/>
</dbReference>
<dbReference type="EMBL" id="JAHSTX010000001">
    <property type="protein sequence ID" value="MBV4548582.1"/>
    <property type="molecule type" value="Genomic_DNA"/>
</dbReference>
<dbReference type="Proteomes" id="UP001048763">
    <property type="component" value="Unassembled WGS sequence"/>
</dbReference>
<sequence length="59" mass="6547">MASLKWVLMISSLFSATNVSARRSAALLPRYRDAMSAAGKAQKIPQRVVERSEIQGLRQ</sequence>
<organism evidence="2 3">
    <name type="scientific">Pseudomonas triticicola</name>
    <dbReference type="NCBI Taxonomy" id="2842345"/>
    <lineage>
        <taxon>Bacteria</taxon>
        <taxon>Pseudomonadati</taxon>
        <taxon>Pseudomonadota</taxon>
        <taxon>Gammaproteobacteria</taxon>
        <taxon>Pseudomonadales</taxon>
        <taxon>Pseudomonadaceae</taxon>
        <taxon>Pseudomonas</taxon>
    </lineage>
</organism>
<proteinExistence type="predicted"/>
<evidence type="ECO:0000313" key="3">
    <source>
        <dbReference type="Proteomes" id="UP001048763"/>
    </source>
</evidence>
<feature type="signal peptide" evidence="1">
    <location>
        <begin position="1"/>
        <end position="21"/>
    </location>
</feature>
<protein>
    <submittedName>
        <fullName evidence="2">Uncharacterized protein</fullName>
    </submittedName>
</protein>
<comment type="caution">
    <text evidence="2">The sequence shown here is derived from an EMBL/GenBank/DDBJ whole genome shotgun (WGS) entry which is preliminary data.</text>
</comment>
<feature type="chain" id="PRO_5045757683" evidence="1">
    <location>
        <begin position="22"/>
        <end position="59"/>
    </location>
</feature>
<reference evidence="2" key="1">
    <citation type="submission" date="2021-06" db="EMBL/GenBank/DDBJ databases">
        <title>Updating the genus Pseudomonas: Description of 43 new species and partition of the Pseudomonas putida group.</title>
        <authorList>
            <person name="Girard L."/>
            <person name="Lood C."/>
            <person name="Vandamme P."/>
            <person name="Rokni-Zadeh H."/>
            <person name="Van Noort V."/>
            <person name="Hofte M."/>
            <person name="Lavigne R."/>
            <person name="De Mot R."/>
        </authorList>
    </citation>
    <scope>NUCLEOTIDE SEQUENCE</scope>
    <source>
        <strain evidence="2">SWRI88</strain>
    </source>
</reference>
<evidence type="ECO:0000256" key="1">
    <source>
        <dbReference type="SAM" id="SignalP"/>
    </source>
</evidence>
<evidence type="ECO:0000313" key="2">
    <source>
        <dbReference type="EMBL" id="MBV4548582.1"/>
    </source>
</evidence>